<keyword evidence="1" id="KW-0812">Transmembrane</keyword>
<reference evidence="2" key="1">
    <citation type="submission" date="2014-11" db="EMBL/GenBank/DDBJ databases">
        <authorList>
            <person name="Amaro Gonzalez C."/>
        </authorList>
    </citation>
    <scope>NUCLEOTIDE SEQUENCE</scope>
</reference>
<keyword evidence="1" id="KW-1133">Transmembrane helix</keyword>
<dbReference type="AlphaFoldDB" id="A0A0E9Q797"/>
<organism evidence="2">
    <name type="scientific">Anguilla anguilla</name>
    <name type="common">European freshwater eel</name>
    <name type="synonym">Muraena anguilla</name>
    <dbReference type="NCBI Taxonomy" id="7936"/>
    <lineage>
        <taxon>Eukaryota</taxon>
        <taxon>Metazoa</taxon>
        <taxon>Chordata</taxon>
        <taxon>Craniata</taxon>
        <taxon>Vertebrata</taxon>
        <taxon>Euteleostomi</taxon>
        <taxon>Actinopterygii</taxon>
        <taxon>Neopterygii</taxon>
        <taxon>Teleostei</taxon>
        <taxon>Anguilliformes</taxon>
        <taxon>Anguillidae</taxon>
        <taxon>Anguilla</taxon>
    </lineage>
</organism>
<reference evidence="2" key="2">
    <citation type="journal article" date="2015" name="Fish Shellfish Immunol.">
        <title>Early steps in the European eel (Anguilla anguilla)-Vibrio vulnificus interaction in the gills: Role of the RtxA13 toxin.</title>
        <authorList>
            <person name="Callol A."/>
            <person name="Pajuelo D."/>
            <person name="Ebbesson L."/>
            <person name="Teles M."/>
            <person name="MacKenzie S."/>
            <person name="Amaro C."/>
        </authorList>
    </citation>
    <scope>NUCLEOTIDE SEQUENCE</scope>
</reference>
<sequence>MIEQSYYLLWILIASVGSLYFMLKGLVELIGNYRVSVETALLPCSFFVIFRLLSLCQ</sequence>
<feature type="transmembrane region" description="Helical" evidence="1">
    <location>
        <begin position="6"/>
        <end position="23"/>
    </location>
</feature>
<proteinExistence type="predicted"/>
<dbReference type="EMBL" id="GBXM01095943">
    <property type="protein sequence ID" value="JAH12634.1"/>
    <property type="molecule type" value="Transcribed_RNA"/>
</dbReference>
<protein>
    <submittedName>
        <fullName evidence="2">Uncharacterized protein</fullName>
    </submittedName>
</protein>
<name>A0A0E9Q797_ANGAN</name>
<evidence type="ECO:0000256" key="1">
    <source>
        <dbReference type="SAM" id="Phobius"/>
    </source>
</evidence>
<accession>A0A0E9Q797</accession>
<keyword evidence="1" id="KW-0472">Membrane</keyword>
<feature type="transmembrane region" description="Helical" evidence="1">
    <location>
        <begin position="35"/>
        <end position="53"/>
    </location>
</feature>
<evidence type="ECO:0000313" key="2">
    <source>
        <dbReference type="EMBL" id="JAH12634.1"/>
    </source>
</evidence>